<reference evidence="3 4" key="1">
    <citation type="journal article" date="2008" name="Nature">
        <title>The genome of the choanoflagellate Monosiga brevicollis and the origin of metazoans.</title>
        <authorList>
            <consortium name="JGI Sequencing"/>
            <person name="King N."/>
            <person name="Westbrook M.J."/>
            <person name="Young S.L."/>
            <person name="Kuo A."/>
            <person name="Abedin M."/>
            <person name="Chapman J."/>
            <person name="Fairclough S."/>
            <person name="Hellsten U."/>
            <person name="Isogai Y."/>
            <person name="Letunic I."/>
            <person name="Marr M."/>
            <person name="Pincus D."/>
            <person name="Putnam N."/>
            <person name="Rokas A."/>
            <person name="Wright K.J."/>
            <person name="Zuzow R."/>
            <person name="Dirks W."/>
            <person name="Good M."/>
            <person name="Goodstein D."/>
            <person name="Lemons D."/>
            <person name="Li W."/>
            <person name="Lyons J.B."/>
            <person name="Morris A."/>
            <person name="Nichols S."/>
            <person name="Richter D.J."/>
            <person name="Salamov A."/>
            <person name="Bork P."/>
            <person name="Lim W.A."/>
            <person name="Manning G."/>
            <person name="Miller W.T."/>
            <person name="McGinnis W."/>
            <person name="Shapiro H."/>
            <person name="Tjian R."/>
            <person name="Grigoriev I.V."/>
            <person name="Rokhsar D."/>
        </authorList>
    </citation>
    <scope>NUCLEOTIDE SEQUENCE [LARGE SCALE GENOMIC DNA]</scope>
    <source>
        <strain evidence="4">MX1 / ATCC 50154</strain>
    </source>
</reference>
<feature type="compositionally biased region" description="Basic and acidic residues" evidence="2">
    <location>
        <begin position="124"/>
        <end position="133"/>
    </location>
</feature>
<feature type="region of interest" description="Disordered" evidence="2">
    <location>
        <begin position="357"/>
        <end position="379"/>
    </location>
</feature>
<dbReference type="AlphaFoldDB" id="A9V911"/>
<feature type="region of interest" description="Disordered" evidence="2">
    <location>
        <begin position="109"/>
        <end position="133"/>
    </location>
</feature>
<dbReference type="GeneID" id="5894416"/>
<dbReference type="OMA" id="MSYEALH"/>
<dbReference type="FunCoup" id="A9V911">
    <property type="interactions" value="1589"/>
</dbReference>
<protein>
    <submittedName>
        <fullName evidence="3">Uncharacterized protein</fullName>
    </submittedName>
</protein>
<feature type="coiled-coil region" evidence="1">
    <location>
        <begin position="886"/>
        <end position="913"/>
    </location>
</feature>
<gene>
    <name evidence="3" type="ORF">MONBRDRAFT_28732</name>
</gene>
<sequence length="1128" mass="124781">MSEMRQAASMTMATPVVTAEAATKDITAIQALAEALALTKAATTQLTELFHNAKLRLPSHLQHSLNGVTSLDASSLLVTPIDGLGEVLNTCASAAAALSVGLTQASRQLKRDQSAQQEASDSTRQLDKRLRSATEEVQHLQADLALAQRERDQAQAALTEAKEKTKSYRVKLLDLKQTTTSSLAEWETERQSFNQERQRLVAERDDLTQQLRSLRLDQDNTEKRAQRLERECNEARARVSRRDAALQQLEQQLQANRAATEPMSLAPVRPTSPRLGAEQMETLREMQAALQELADEHAHFRRGTAVALDGYGDQVRATISHVVQATRAGQEQRAAQDRATLTAERDQQRRLARARQRELEDAQRELEALRSQSATSDATLQRMQEKLNNQPQLVEELKTLRRSLASSEAESQAQRERLGRLETELTTAQREVLSLRTDLAQAQSNVDSATRPVSPVNGLSHANGAASQLQARLSGLEGQLREAEAANARAVEQMSAEQIRATQAEVALRELEARMQRATTEADTAAESQHHEVAELRARLVQLQSERDALAAQCEEHAHKWALLCDTLPDFLTHCQPGINAESESLVIQGLHDWSQALSLREMVVVAREQDVAALEQHASSLLMAESSSCAELTATLHDRDNAIAVLQQQMTTLHASLAETEAALESCRAGPDAALMQAYMEREAAQRAQATAEASCALKQRELDDLYVEQTNLQTQLKTANEEVQRLCEQLSAAQREIASTQDHTAAQQLELNTSESALKQAREQLALSATEQVELTAKQQALLVQIEELTAAMNEAAANRNALQSDLEGAEAVQATLQAQVDKLLAAQEASHADDASAHAQLLAERDAALEACAEAQAKLAITRAKQTEVIARCEEWRARAEDLDNMTTARAELEAKVAALTAEREAAAAALAGQQNDQERQQAQFNAEHSTMVARLEAVEQEHAELQTLHSELEAGLREAQEGLRERGAWTKLQAEAMRGQVEALQRGLEQTTENLTRARRERDEWRDQCQRGAKEVQVQRALADQLQARLDQALQHVNQATREQALVRRDLVEVASKLCCEPDGVLERLEERFAQAASVAERLTEAENRNNLLVVQLERVQRQLQHMQEQQDWTLVSSAMRGKS</sequence>
<dbReference type="RefSeq" id="XP_001749168.1">
    <property type="nucleotide sequence ID" value="XM_001749116.1"/>
</dbReference>
<dbReference type="EMBL" id="CH991569">
    <property type="protein sequence ID" value="EDQ85974.1"/>
    <property type="molecule type" value="Genomic_DNA"/>
</dbReference>
<evidence type="ECO:0000313" key="4">
    <source>
        <dbReference type="Proteomes" id="UP000001357"/>
    </source>
</evidence>
<dbReference type="Proteomes" id="UP000001357">
    <property type="component" value="Unassembled WGS sequence"/>
</dbReference>
<feature type="compositionally biased region" description="Basic and acidic residues" evidence="2">
    <location>
        <begin position="357"/>
        <end position="368"/>
    </location>
</feature>
<dbReference type="KEGG" id="mbr:MONBRDRAFT_28732"/>
<organism evidence="3 4">
    <name type="scientific">Monosiga brevicollis</name>
    <name type="common">Choanoflagellate</name>
    <dbReference type="NCBI Taxonomy" id="81824"/>
    <lineage>
        <taxon>Eukaryota</taxon>
        <taxon>Choanoflagellata</taxon>
        <taxon>Craspedida</taxon>
        <taxon>Salpingoecidae</taxon>
        <taxon>Monosiga</taxon>
    </lineage>
</organism>
<evidence type="ECO:0000313" key="3">
    <source>
        <dbReference type="EMBL" id="EDQ85974.1"/>
    </source>
</evidence>
<evidence type="ECO:0000256" key="2">
    <source>
        <dbReference type="SAM" id="MobiDB-lite"/>
    </source>
</evidence>
<dbReference type="STRING" id="81824.A9V911"/>
<dbReference type="Gene3D" id="1.10.287.1490">
    <property type="match status" value="2"/>
</dbReference>
<dbReference type="InParanoid" id="A9V911"/>
<evidence type="ECO:0000256" key="1">
    <source>
        <dbReference type="SAM" id="Coils"/>
    </source>
</evidence>
<feature type="region of interest" description="Disordered" evidence="2">
    <location>
        <begin position="327"/>
        <end position="346"/>
    </location>
</feature>
<feature type="coiled-coil region" evidence="1">
    <location>
        <begin position="704"/>
        <end position="745"/>
    </location>
</feature>
<name>A9V911_MONBE</name>
<feature type="coiled-coil region" evidence="1">
    <location>
        <begin position="939"/>
        <end position="1114"/>
    </location>
</feature>
<keyword evidence="1" id="KW-0175">Coiled coil</keyword>
<keyword evidence="4" id="KW-1185">Reference proteome</keyword>
<accession>A9V911</accession>
<proteinExistence type="predicted"/>
<feature type="coiled-coil region" evidence="1">
    <location>
        <begin position="781"/>
        <end position="861"/>
    </location>
</feature>
<feature type="compositionally biased region" description="Polar residues" evidence="2">
    <location>
        <begin position="114"/>
        <end position="123"/>
    </location>
</feature>